<dbReference type="RefSeq" id="WP_378995504.1">
    <property type="nucleotide sequence ID" value="NZ_JBHSMT010000008.1"/>
</dbReference>
<dbReference type="PROSITE" id="PS00041">
    <property type="entry name" value="HTH_ARAC_FAMILY_1"/>
    <property type="match status" value="1"/>
</dbReference>
<evidence type="ECO:0000256" key="1">
    <source>
        <dbReference type="ARBA" id="ARBA00023015"/>
    </source>
</evidence>
<evidence type="ECO:0000259" key="4">
    <source>
        <dbReference type="PROSITE" id="PS01124"/>
    </source>
</evidence>
<evidence type="ECO:0000313" key="6">
    <source>
        <dbReference type="Proteomes" id="UP001596045"/>
    </source>
</evidence>
<dbReference type="PANTHER" id="PTHR47894:SF4">
    <property type="entry name" value="HTH-TYPE TRANSCRIPTIONAL REGULATOR GADX"/>
    <property type="match status" value="1"/>
</dbReference>
<dbReference type="PANTHER" id="PTHR47894">
    <property type="entry name" value="HTH-TYPE TRANSCRIPTIONAL REGULATOR GADX"/>
    <property type="match status" value="1"/>
</dbReference>
<gene>
    <name evidence="5" type="ORF">ACFPM8_04805</name>
</gene>
<dbReference type="SMART" id="SM00342">
    <property type="entry name" value="HTH_ARAC"/>
    <property type="match status" value="1"/>
</dbReference>
<dbReference type="InterPro" id="IPR018062">
    <property type="entry name" value="HTH_AraC-typ_CS"/>
</dbReference>
<sequence length="285" mass="31519">MISDDLTPHGKADGPAMLPPGTPIVRGGVGMLAQPLLRRPHAARSFRFFDAAILLVNSGKLTLDADQVHMELDEPLTLLAVAQDVRADIQKNPGSGDGTFRSMFLTFAPDVILEFYKRHENEMSISSPIASLRKLGVDADLADTLAYCVRGMAAEQVSDREQRHRLIGLLLALADRGCCFPRPSTQQIGDRLKGLLGPSPQRRWTTATAARELAMSEATLRRRLATENLRFDSLLLDIRMHHAMTLLQTTAWSIPQIAEASGYRASSRFALRFRERFGCSPSRAR</sequence>
<evidence type="ECO:0000256" key="3">
    <source>
        <dbReference type="ARBA" id="ARBA00023163"/>
    </source>
</evidence>
<dbReference type="Gene3D" id="1.10.10.60">
    <property type="entry name" value="Homeodomain-like"/>
    <property type="match status" value="1"/>
</dbReference>
<keyword evidence="6" id="KW-1185">Reference proteome</keyword>
<reference evidence="6" key="1">
    <citation type="journal article" date="2019" name="Int. J. Syst. Evol. Microbiol.">
        <title>The Global Catalogue of Microorganisms (GCM) 10K type strain sequencing project: providing services to taxonomists for standard genome sequencing and annotation.</title>
        <authorList>
            <consortium name="The Broad Institute Genomics Platform"/>
            <consortium name="The Broad Institute Genome Sequencing Center for Infectious Disease"/>
            <person name="Wu L."/>
            <person name="Ma J."/>
        </authorList>
    </citation>
    <scope>NUCLEOTIDE SEQUENCE [LARGE SCALE GENOMIC DNA]</scope>
    <source>
        <strain evidence="6">JCM 17066</strain>
    </source>
</reference>
<dbReference type="Pfam" id="PF12833">
    <property type="entry name" value="HTH_18"/>
    <property type="match status" value="1"/>
</dbReference>
<evidence type="ECO:0000313" key="5">
    <source>
        <dbReference type="EMBL" id="MFC5473269.1"/>
    </source>
</evidence>
<dbReference type="InterPro" id="IPR009057">
    <property type="entry name" value="Homeodomain-like_sf"/>
</dbReference>
<dbReference type="PROSITE" id="PS01124">
    <property type="entry name" value="HTH_ARAC_FAMILY_2"/>
    <property type="match status" value="1"/>
</dbReference>
<organism evidence="5 6">
    <name type="scientific">Paraherbaspirillum soli</name>
    <dbReference type="NCBI Taxonomy" id="631222"/>
    <lineage>
        <taxon>Bacteria</taxon>
        <taxon>Pseudomonadati</taxon>
        <taxon>Pseudomonadota</taxon>
        <taxon>Betaproteobacteria</taxon>
        <taxon>Burkholderiales</taxon>
        <taxon>Oxalobacteraceae</taxon>
        <taxon>Paraherbaspirillum</taxon>
    </lineage>
</organism>
<comment type="caution">
    <text evidence="5">The sequence shown here is derived from an EMBL/GenBank/DDBJ whole genome shotgun (WGS) entry which is preliminary data.</text>
</comment>
<keyword evidence="2" id="KW-0238">DNA-binding</keyword>
<evidence type="ECO:0000256" key="2">
    <source>
        <dbReference type="ARBA" id="ARBA00023125"/>
    </source>
</evidence>
<feature type="domain" description="HTH araC/xylS-type" evidence="4">
    <location>
        <begin position="190"/>
        <end position="285"/>
    </location>
</feature>
<keyword evidence="3" id="KW-0804">Transcription</keyword>
<proteinExistence type="predicted"/>
<name>A0ABW0M544_9BURK</name>
<dbReference type="Proteomes" id="UP001596045">
    <property type="component" value="Unassembled WGS sequence"/>
</dbReference>
<dbReference type="SUPFAM" id="SSF46689">
    <property type="entry name" value="Homeodomain-like"/>
    <property type="match status" value="1"/>
</dbReference>
<keyword evidence="1" id="KW-0805">Transcription regulation</keyword>
<accession>A0ABW0M544</accession>
<dbReference type="InterPro" id="IPR018060">
    <property type="entry name" value="HTH_AraC"/>
</dbReference>
<protein>
    <submittedName>
        <fullName evidence="5">Helix-turn-helix transcriptional regulator</fullName>
    </submittedName>
</protein>
<dbReference type="EMBL" id="JBHSMT010000008">
    <property type="protein sequence ID" value="MFC5473269.1"/>
    <property type="molecule type" value="Genomic_DNA"/>
</dbReference>